<dbReference type="InterPro" id="IPR036388">
    <property type="entry name" value="WH-like_DNA-bd_sf"/>
</dbReference>
<organism evidence="2 3">
    <name type="scientific">Marininema halotolerans</name>
    <dbReference type="NCBI Taxonomy" id="1155944"/>
    <lineage>
        <taxon>Bacteria</taxon>
        <taxon>Bacillati</taxon>
        <taxon>Bacillota</taxon>
        <taxon>Bacilli</taxon>
        <taxon>Bacillales</taxon>
        <taxon>Thermoactinomycetaceae</taxon>
        <taxon>Marininema</taxon>
    </lineage>
</organism>
<dbReference type="Gene3D" id="1.10.10.10">
    <property type="entry name" value="Winged helix-like DNA-binding domain superfamily/Winged helix DNA-binding domain"/>
    <property type="match status" value="1"/>
</dbReference>
<proteinExistence type="predicted"/>
<dbReference type="OrthoDB" id="2564399at2"/>
<dbReference type="SMART" id="SM00419">
    <property type="entry name" value="HTH_CRP"/>
    <property type="match status" value="1"/>
</dbReference>
<evidence type="ECO:0000259" key="1">
    <source>
        <dbReference type="SMART" id="SM00419"/>
    </source>
</evidence>
<dbReference type="SUPFAM" id="SSF46785">
    <property type="entry name" value="Winged helix' DNA-binding domain"/>
    <property type="match status" value="2"/>
</dbReference>
<dbReference type="GO" id="GO:0003677">
    <property type="term" value="F:DNA binding"/>
    <property type="evidence" value="ECO:0007669"/>
    <property type="project" value="InterPro"/>
</dbReference>
<dbReference type="Proteomes" id="UP000198660">
    <property type="component" value="Unassembled WGS sequence"/>
</dbReference>
<dbReference type="InterPro" id="IPR012318">
    <property type="entry name" value="HTH_CRP"/>
</dbReference>
<keyword evidence="3" id="KW-1185">Reference proteome</keyword>
<dbReference type="InterPro" id="IPR036390">
    <property type="entry name" value="WH_DNA-bd_sf"/>
</dbReference>
<dbReference type="RefSeq" id="WP_091834415.1">
    <property type="nucleotide sequence ID" value="NZ_FPAA01000002.1"/>
</dbReference>
<dbReference type="AlphaFoldDB" id="A0A1I6Q4I6"/>
<accession>A0A1I6Q4I6</accession>
<reference evidence="3" key="1">
    <citation type="submission" date="2016-10" db="EMBL/GenBank/DDBJ databases">
        <authorList>
            <person name="Varghese N."/>
            <person name="Submissions S."/>
        </authorList>
    </citation>
    <scope>NUCLEOTIDE SEQUENCE [LARGE SCALE GENOMIC DNA]</scope>
    <source>
        <strain evidence="3">DSM 45789</strain>
    </source>
</reference>
<feature type="domain" description="HTH crp-type" evidence="1">
    <location>
        <begin position="208"/>
        <end position="259"/>
    </location>
</feature>
<name>A0A1I6Q4I6_9BACL</name>
<sequence length="294" mass="34235">MKNKYQGKTDEHLYFSDIRRYYDENGEERISAPADTHKVISLAQSEAYKRKVALKDRGKVWVACYHEPIRSVVKKLTLIEAGAIIKLLPYLRFKSEGRLINEGKPLKQKDIQKVLGRGKKATSSILNKLKKLGIIEVDKIETSNEYRLNSGYHSMGFVEKAHFTKLYQVKTREIIENLTISQTGMLYKLLPFFHYERYFLCANPNEKDPEFIRLLTREDLAVLTGHSRETVSRMMNALCDEGVIMQLSTAGVEAVIVHPDVMFRLNSETEHTRVVRKQFEHLRQHHEQRNQIKK</sequence>
<dbReference type="Pfam" id="PF13545">
    <property type="entry name" value="HTH_Crp_2"/>
    <property type="match status" value="1"/>
</dbReference>
<dbReference type="EMBL" id="FPAA01000002">
    <property type="protein sequence ID" value="SFS47399.1"/>
    <property type="molecule type" value="Genomic_DNA"/>
</dbReference>
<evidence type="ECO:0000313" key="3">
    <source>
        <dbReference type="Proteomes" id="UP000198660"/>
    </source>
</evidence>
<evidence type="ECO:0000313" key="2">
    <source>
        <dbReference type="EMBL" id="SFS47399.1"/>
    </source>
</evidence>
<dbReference type="GO" id="GO:0006355">
    <property type="term" value="P:regulation of DNA-templated transcription"/>
    <property type="evidence" value="ECO:0007669"/>
    <property type="project" value="InterPro"/>
</dbReference>
<gene>
    <name evidence="2" type="ORF">SAMN05444972_102340</name>
</gene>
<protein>
    <submittedName>
        <fullName evidence="2">Crp-like helix-turn-helix domain-containing protein</fullName>
    </submittedName>
</protein>